<dbReference type="EMBL" id="LT906479">
    <property type="protein sequence ID" value="SNV97428.1"/>
    <property type="molecule type" value="Genomic_DNA"/>
</dbReference>
<name>A0A240BRB1_SERFI</name>
<dbReference type="InterPro" id="IPR028082">
    <property type="entry name" value="Peripla_BP_I"/>
</dbReference>
<dbReference type="SUPFAM" id="SSF53822">
    <property type="entry name" value="Periplasmic binding protein-like I"/>
    <property type="match status" value="1"/>
</dbReference>
<evidence type="ECO:0000313" key="2">
    <source>
        <dbReference type="Proteomes" id="UP000215134"/>
    </source>
</evidence>
<organism evidence="1 2">
    <name type="scientific">Serratia ficaria</name>
    <dbReference type="NCBI Taxonomy" id="61651"/>
    <lineage>
        <taxon>Bacteria</taxon>
        <taxon>Pseudomonadati</taxon>
        <taxon>Pseudomonadota</taxon>
        <taxon>Gammaproteobacteria</taxon>
        <taxon>Enterobacterales</taxon>
        <taxon>Yersiniaceae</taxon>
        <taxon>Serratia</taxon>
    </lineage>
</organism>
<proteinExistence type="predicted"/>
<dbReference type="RefSeq" id="WP_095096536.1">
    <property type="nucleotide sequence ID" value="NZ_CAMIQD010000002.1"/>
</dbReference>
<protein>
    <recommendedName>
        <fullName evidence="3">Leucine-binding protein domain-containing protein</fullName>
    </recommendedName>
</protein>
<dbReference type="OrthoDB" id="6508802at2"/>
<dbReference type="KEGG" id="sfj:SAMEA4384070_1578"/>
<reference evidence="1 2" key="1">
    <citation type="submission" date="2017-06" db="EMBL/GenBank/DDBJ databases">
        <authorList>
            <consortium name="Pathogen Informatics"/>
        </authorList>
    </citation>
    <scope>NUCLEOTIDE SEQUENCE [LARGE SCALE GENOMIC DNA]</scope>
    <source>
        <strain evidence="1 2">NCTC12148</strain>
    </source>
</reference>
<keyword evidence="2" id="KW-1185">Reference proteome</keyword>
<evidence type="ECO:0000313" key="1">
    <source>
        <dbReference type="EMBL" id="SNV97428.1"/>
    </source>
</evidence>
<dbReference type="GeneID" id="75026744"/>
<gene>
    <name evidence="1" type="ORF">SAMEA4384070_01578</name>
</gene>
<sequence length="295" mass="32890">MKKLGLAIALGKDANSHTRTFIEAINYSLKHFPEFKKNTLKIVNDEKSPAGGKRAAIELIEWGAKVVVGHFSSFAALAALPLYIRQSIPLILPASTARELGKYNKVNRTEVLKYQKDDAALMAYCVDDSIINCQGGNVYAVVQDNPYANHMIEHLPLLADVRVIRELPEQVEKEDSFILIGYSDFASAIIKRLSQTQIYRILLVDDSDSVEVYNSCLLRPQRLSRVRSASHISRHGMIRPYWNETLLALSLACSIAPQPEAASGDELSFSTYLGLQYFDKSNCYGDCVLVSDDLD</sequence>
<evidence type="ECO:0008006" key="3">
    <source>
        <dbReference type="Google" id="ProtNLM"/>
    </source>
</evidence>
<dbReference type="AlphaFoldDB" id="A0A240BRB1"/>
<dbReference type="Gene3D" id="3.40.50.2300">
    <property type="match status" value="1"/>
</dbReference>
<dbReference type="CDD" id="cd06268">
    <property type="entry name" value="PBP1_ABC_transporter_LIVBP-like"/>
    <property type="match status" value="1"/>
</dbReference>
<dbReference type="Proteomes" id="UP000215134">
    <property type="component" value="Chromosome 1"/>
</dbReference>
<accession>A0A240BRB1</accession>